<dbReference type="AlphaFoldDB" id="M7SK09"/>
<evidence type="ECO:0000313" key="5">
    <source>
        <dbReference type="EMBL" id="EMR66669.1"/>
    </source>
</evidence>
<dbReference type="OMA" id="HIEVNIY"/>
<evidence type="ECO:0000256" key="2">
    <source>
        <dbReference type="ARBA" id="ARBA00022630"/>
    </source>
</evidence>
<evidence type="ECO:0000256" key="3">
    <source>
        <dbReference type="ARBA" id="ARBA00022827"/>
    </source>
</evidence>
<dbReference type="HOGENOM" id="CLU_956537_0_0_1"/>
<dbReference type="GO" id="GO:0044550">
    <property type="term" value="P:secondary metabolite biosynthetic process"/>
    <property type="evidence" value="ECO:0007669"/>
    <property type="project" value="TreeGrafter"/>
</dbReference>
<evidence type="ECO:0000313" key="6">
    <source>
        <dbReference type="Proteomes" id="UP000012174"/>
    </source>
</evidence>
<keyword evidence="6" id="KW-1185">Reference proteome</keyword>
<dbReference type="EMBL" id="KB706606">
    <property type="protein sequence ID" value="EMR66669.1"/>
    <property type="molecule type" value="Genomic_DNA"/>
</dbReference>
<comment type="similarity">
    <text evidence="1">Belongs to the paxM FAD-dependent monooxygenase family.</text>
</comment>
<dbReference type="OrthoDB" id="16820at2759"/>
<reference evidence="6" key="1">
    <citation type="journal article" date="2013" name="Genome Announc.">
        <title>Draft genome sequence of the grapevine dieback fungus Eutypa lata UCR-EL1.</title>
        <authorList>
            <person name="Blanco-Ulate B."/>
            <person name="Rolshausen P.E."/>
            <person name="Cantu D."/>
        </authorList>
    </citation>
    <scope>NUCLEOTIDE SEQUENCE [LARGE SCALE GENOMIC DNA]</scope>
    <source>
        <strain evidence="6">UCR-EL1</strain>
    </source>
</reference>
<dbReference type="InterPro" id="IPR051104">
    <property type="entry name" value="FAD_monoxygenase"/>
</dbReference>
<sequence length="291" mass="30946">MAGSRRIRVAIIGGGLAGAALANALFQIQHLDIEVYESAPEFSERGAAVGLTSTAQKSLQRIIPSASETLGKAGAVPMNSTRLVIGSGPEAGAVIFDLGNRGDPGLVVHRASLLRELLAPLPEEALRTSKKLTAITPNDAGVQVVFEDGTTGQFDAVIGADGIFGNVRQYVLGDAAAAEASAASPAGFWDCRNLVPYEKAKSVLGDEYFEKDRQFGWVGDKAFIMHDILENRKMVQCVISAIETDPPKDRKRRLTREGLLETLGSWLDGPIASGMIDVRMLIGVTLLANDC</sequence>
<dbReference type="Proteomes" id="UP000012174">
    <property type="component" value="Unassembled WGS sequence"/>
</dbReference>
<protein>
    <submittedName>
        <fullName evidence="5">Putative salicylate hydroxylase protein</fullName>
    </submittedName>
</protein>
<evidence type="ECO:0000256" key="4">
    <source>
        <dbReference type="ARBA" id="ARBA00023002"/>
    </source>
</evidence>
<dbReference type="STRING" id="1287681.M7SK09"/>
<name>M7SK09_EUTLA</name>
<evidence type="ECO:0000256" key="1">
    <source>
        <dbReference type="ARBA" id="ARBA00007992"/>
    </source>
</evidence>
<organism evidence="5 6">
    <name type="scientific">Eutypa lata (strain UCR-EL1)</name>
    <name type="common">Grapevine dieback disease fungus</name>
    <name type="synonym">Eutypa armeniacae</name>
    <dbReference type="NCBI Taxonomy" id="1287681"/>
    <lineage>
        <taxon>Eukaryota</taxon>
        <taxon>Fungi</taxon>
        <taxon>Dikarya</taxon>
        <taxon>Ascomycota</taxon>
        <taxon>Pezizomycotina</taxon>
        <taxon>Sordariomycetes</taxon>
        <taxon>Xylariomycetidae</taxon>
        <taxon>Xylariales</taxon>
        <taxon>Diatrypaceae</taxon>
        <taxon>Eutypa</taxon>
    </lineage>
</organism>
<dbReference type="Gene3D" id="3.50.50.60">
    <property type="entry name" value="FAD/NAD(P)-binding domain"/>
    <property type="match status" value="1"/>
</dbReference>
<keyword evidence="3" id="KW-0274">FAD</keyword>
<proteinExistence type="inferred from homology"/>
<dbReference type="SUPFAM" id="SSF51905">
    <property type="entry name" value="FAD/NAD(P)-binding domain"/>
    <property type="match status" value="1"/>
</dbReference>
<accession>M7SK09</accession>
<keyword evidence="4" id="KW-0560">Oxidoreductase</keyword>
<gene>
    <name evidence="5" type="ORF">UCREL1_6343</name>
</gene>
<dbReference type="GO" id="GO:0016491">
    <property type="term" value="F:oxidoreductase activity"/>
    <property type="evidence" value="ECO:0007669"/>
    <property type="project" value="UniProtKB-KW"/>
</dbReference>
<dbReference type="InterPro" id="IPR036188">
    <property type="entry name" value="FAD/NAD-bd_sf"/>
</dbReference>
<dbReference type="PANTHER" id="PTHR46720">
    <property type="entry name" value="HYDROXYLASE, PUTATIVE (AFU_ORTHOLOGUE AFUA_3G01460)-RELATED"/>
    <property type="match status" value="1"/>
</dbReference>
<keyword evidence="2" id="KW-0285">Flavoprotein</keyword>
<dbReference type="KEGG" id="ela:UCREL1_6343"/>
<dbReference type="PANTHER" id="PTHR46720:SF3">
    <property type="entry name" value="FAD-BINDING DOMAIN-CONTAINING PROTEIN-RELATED"/>
    <property type="match status" value="1"/>
</dbReference>